<evidence type="ECO:0000313" key="2">
    <source>
        <dbReference type="EMBL" id="PSW06623.1"/>
    </source>
</evidence>
<feature type="domain" description="Polymerase/histidinol phosphatase N-terminal" evidence="1">
    <location>
        <begin position="26"/>
        <end position="86"/>
    </location>
</feature>
<accession>A0A2T3N2Q1</accession>
<dbReference type="InterPro" id="IPR016195">
    <property type="entry name" value="Pol/histidinol_Pase-like"/>
</dbReference>
<name>A0A2T3N2Q1_9GAMM</name>
<dbReference type="SMART" id="SM00481">
    <property type="entry name" value="POLIIIAc"/>
    <property type="match status" value="1"/>
</dbReference>
<gene>
    <name evidence="2" type="ORF">C9I89_03540</name>
</gene>
<keyword evidence="3" id="KW-1185">Reference proteome</keyword>
<evidence type="ECO:0000313" key="3">
    <source>
        <dbReference type="Proteomes" id="UP000240904"/>
    </source>
</evidence>
<dbReference type="RefSeq" id="WP_107281987.1">
    <property type="nucleotide sequence ID" value="NZ_PYMC01000002.1"/>
</dbReference>
<dbReference type="GO" id="GO:0004534">
    <property type="term" value="F:5'-3' RNA exonuclease activity"/>
    <property type="evidence" value="ECO:0007669"/>
    <property type="project" value="TreeGrafter"/>
</dbReference>
<evidence type="ECO:0000259" key="1">
    <source>
        <dbReference type="SMART" id="SM00481"/>
    </source>
</evidence>
<protein>
    <submittedName>
        <fullName evidence="2">Histidinol-phosphatase</fullName>
    </submittedName>
</protein>
<dbReference type="EMBL" id="PYMC01000002">
    <property type="protein sequence ID" value="PSW06623.1"/>
    <property type="molecule type" value="Genomic_DNA"/>
</dbReference>
<dbReference type="AlphaFoldDB" id="A0A2T3N2Q1"/>
<comment type="caution">
    <text evidence="2">The sequence shown here is derived from an EMBL/GenBank/DDBJ whole genome shotgun (WGS) entry which is preliminary data.</text>
</comment>
<sequence>MIEFDKLSDFFSAFYDFKPSDEFIYLDFHLHTTASDGYNTTPFFLEFLKDKKHLISITDHNEIRGAVAVSDAGINNVPGIELGCEDGFEILVYFRQIQELEEFYIGEVEGNRHPYRMARTNKDIHYFLDLLEERACHISIPHINGLAQKNYLKNKTYIKSVLKRVDAVETYNHALPKRRNINAQIIRNRYELEATFGSDAHINRELLSFYRLLNQEEKLHQRLMDNLYKLPMISGLAHKHLIHMIKKRT</sequence>
<dbReference type="PANTHER" id="PTHR42924:SF3">
    <property type="entry name" value="POLYMERASE_HISTIDINOL PHOSPHATASE N-TERMINAL DOMAIN-CONTAINING PROTEIN"/>
    <property type="match status" value="1"/>
</dbReference>
<dbReference type="OrthoDB" id="9804333at2"/>
<dbReference type="PANTHER" id="PTHR42924">
    <property type="entry name" value="EXONUCLEASE"/>
    <property type="match status" value="1"/>
</dbReference>
<dbReference type="GO" id="GO:0035312">
    <property type="term" value="F:5'-3' DNA exonuclease activity"/>
    <property type="evidence" value="ECO:0007669"/>
    <property type="project" value="TreeGrafter"/>
</dbReference>
<dbReference type="SUPFAM" id="SSF89550">
    <property type="entry name" value="PHP domain-like"/>
    <property type="match status" value="1"/>
</dbReference>
<reference evidence="2 3" key="1">
    <citation type="submission" date="2018-03" db="EMBL/GenBank/DDBJ databases">
        <title>Whole genome sequencing of Histamine producing bacteria.</title>
        <authorList>
            <person name="Butler K."/>
        </authorList>
    </citation>
    <scope>NUCLEOTIDE SEQUENCE [LARGE SCALE GENOMIC DNA]</scope>
    <source>
        <strain evidence="2 3">DSM 16190</strain>
    </source>
</reference>
<dbReference type="InterPro" id="IPR003141">
    <property type="entry name" value="Pol/His_phosphatase_N"/>
</dbReference>
<organism evidence="2 3">
    <name type="scientific">Photobacterium lipolyticum</name>
    <dbReference type="NCBI Taxonomy" id="266810"/>
    <lineage>
        <taxon>Bacteria</taxon>
        <taxon>Pseudomonadati</taxon>
        <taxon>Pseudomonadota</taxon>
        <taxon>Gammaproteobacteria</taxon>
        <taxon>Vibrionales</taxon>
        <taxon>Vibrionaceae</taxon>
        <taxon>Photobacterium</taxon>
    </lineage>
</organism>
<dbReference type="Gene3D" id="3.20.20.140">
    <property type="entry name" value="Metal-dependent hydrolases"/>
    <property type="match status" value="1"/>
</dbReference>
<dbReference type="Proteomes" id="UP000240904">
    <property type="component" value="Unassembled WGS sequence"/>
</dbReference>
<dbReference type="InterPro" id="IPR052018">
    <property type="entry name" value="PHP_domain"/>
</dbReference>
<dbReference type="CDD" id="cd07432">
    <property type="entry name" value="PHP_HisPPase"/>
    <property type="match status" value="1"/>
</dbReference>
<proteinExistence type="predicted"/>